<name>A0A7R9M994_9ACAR</name>
<sequence length="410" mass="45849">MKNSILRASLEGAMKDNPNLESDFNLLISSCTDVISAEVPNNLREIAKSIKNKESFRQLSDEEALQVLIKGTDESSAKFKQFLERHGHRGYREADAMYKPWKGNPMPCIKTIKTMLSGSGEQLEPKVEKSVDQVLDELKTSLTPMRKFLIKNIFLPYTRRGVGYRELSKYFVIWMNNHLKDGFWYLAQQMANEGLIPSVDSFFYLTADEVEALCNGDRNPLILARVRHRKRLYPKMDKYKFDEFIKGPEMKPRNFEDRIIPPNLGTGMVQMKGTPVSNGSIKARVCVSEDITETDSIQPGDILITYSTDIGWSPYFPLLSGIITEIGGTISHGAVIAREYGIPCLIAVEGACSAFKTGDICVLDTQSSTITKVQEYGIPCLIAVEGACHAFKTGDICVLDTQSSTITKVQ</sequence>
<gene>
    <name evidence="2" type="ORF">ONB1V03_LOCUS12600</name>
</gene>
<evidence type="ECO:0000259" key="1">
    <source>
        <dbReference type="Pfam" id="PF00391"/>
    </source>
</evidence>
<keyword evidence="3" id="KW-1185">Reference proteome</keyword>
<dbReference type="EMBL" id="CAJPVJ010010327">
    <property type="protein sequence ID" value="CAG2173147.1"/>
    <property type="molecule type" value="Genomic_DNA"/>
</dbReference>
<dbReference type="PANTHER" id="PTHR43615">
    <property type="entry name" value="PHOSPHOENOLPYRUVATE SYNTHASE-RELATED"/>
    <property type="match status" value="1"/>
</dbReference>
<dbReference type="InterPro" id="IPR051549">
    <property type="entry name" value="PEP_Utilizing_Enz"/>
</dbReference>
<dbReference type="AlphaFoldDB" id="A0A7R9M994"/>
<dbReference type="Gene3D" id="3.50.30.10">
    <property type="entry name" value="Phosphohistidine domain"/>
    <property type="match status" value="1"/>
</dbReference>
<dbReference type="InterPro" id="IPR036637">
    <property type="entry name" value="Phosphohistidine_dom_sf"/>
</dbReference>
<dbReference type="SUPFAM" id="SSF52009">
    <property type="entry name" value="Phosphohistidine domain"/>
    <property type="match status" value="1"/>
</dbReference>
<feature type="domain" description="PEP-utilising enzyme mobile" evidence="1">
    <location>
        <begin position="297"/>
        <end position="366"/>
    </location>
</feature>
<accession>A0A7R9M994</accession>
<dbReference type="GO" id="GO:0016772">
    <property type="term" value="F:transferase activity, transferring phosphorus-containing groups"/>
    <property type="evidence" value="ECO:0007669"/>
    <property type="project" value="InterPro"/>
</dbReference>
<dbReference type="OrthoDB" id="6435135at2759"/>
<proteinExistence type="predicted"/>
<organism evidence="2">
    <name type="scientific">Oppiella nova</name>
    <dbReference type="NCBI Taxonomy" id="334625"/>
    <lineage>
        <taxon>Eukaryota</taxon>
        <taxon>Metazoa</taxon>
        <taxon>Ecdysozoa</taxon>
        <taxon>Arthropoda</taxon>
        <taxon>Chelicerata</taxon>
        <taxon>Arachnida</taxon>
        <taxon>Acari</taxon>
        <taxon>Acariformes</taxon>
        <taxon>Sarcoptiformes</taxon>
        <taxon>Oribatida</taxon>
        <taxon>Brachypylina</taxon>
        <taxon>Oppioidea</taxon>
        <taxon>Oppiidae</taxon>
        <taxon>Oppiella</taxon>
    </lineage>
</organism>
<evidence type="ECO:0000313" key="2">
    <source>
        <dbReference type="EMBL" id="CAD7655960.1"/>
    </source>
</evidence>
<protein>
    <recommendedName>
        <fullName evidence="1">PEP-utilising enzyme mobile domain-containing protein</fullName>
    </recommendedName>
</protein>
<evidence type="ECO:0000313" key="3">
    <source>
        <dbReference type="Proteomes" id="UP000728032"/>
    </source>
</evidence>
<dbReference type="Pfam" id="PF00391">
    <property type="entry name" value="PEP-utilizers"/>
    <property type="match status" value="1"/>
</dbReference>
<dbReference type="PANTHER" id="PTHR43615:SF1">
    <property type="entry name" value="PPDK_N DOMAIN-CONTAINING PROTEIN"/>
    <property type="match status" value="1"/>
</dbReference>
<dbReference type="EMBL" id="OC925152">
    <property type="protein sequence ID" value="CAD7655960.1"/>
    <property type="molecule type" value="Genomic_DNA"/>
</dbReference>
<reference evidence="2" key="1">
    <citation type="submission" date="2020-11" db="EMBL/GenBank/DDBJ databases">
        <authorList>
            <person name="Tran Van P."/>
        </authorList>
    </citation>
    <scope>NUCLEOTIDE SEQUENCE</scope>
</reference>
<dbReference type="Proteomes" id="UP000728032">
    <property type="component" value="Unassembled WGS sequence"/>
</dbReference>
<dbReference type="InterPro" id="IPR008279">
    <property type="entry name" value="PEP-util_enz_mobile_dom"/>
</dbReference>